<reference evidence="2 3" key="1">
    <citation type="journal article" date="2018" name="Front. Plant Sci.">
        <title>Red Clover (Trifolium pratense) and Zigzag Clover (T. medium) - A Picture of Genomic Similarities and Differences.</title>
        <authorList>
            <person name="Dluhosova J."/>
            <person name="Istvanek J."/>
            <person name="Nedelnik J."/>
            <person name="Repkova J."/>
        </authorList>
    </citation>
    <scope>NUCLEOTIDE SEQUENCE [LARGE SCALE GENOMIC DNA]</scope>
    <source>
        <strain evidence="3">cv. 10/8</strain>
        <tissue evidence="2">Leaf</tissue>
    </source>
</reference>
<sequence length="75" mass="8125">ERSTESKKSEDLAAAAAANPTGTTAASASPPDHHCIDHFHHLAFTAGSLSLAFDLAPLSHRRFFFSLFLLLSRFL</sequence>
<keyword evidence="3" id="KW-1185">Reference proteome</keyword>
<accession>A0A392U0W6</accession>
<name>A0A392U0W6_9FABA</name>
<evidence type="ECO:0000313" key="3">
    <source>
        <dbReference type="Proteomes" id="UP000265520"/>
    </source>
</evidence>
<organism evidence="2 3">
    <name type="scientific">Trifolium medium</name>
    <dbReference type="NCBI Taxonomy" id="97028"/>
    <lineage>
        <taxon>Eukaryota</taxon>
        <taxon>Viridiplantae</taxon>
        <taxon>Streptophyta</taxon>
        <taxon>Embryophyta</taxon>
        <taxon>Tracheophyta</taxon>
        <taxon>Spermatophyta</taxon>
        <taxon>Magnoliopsida</taxon>
        <taxon>eudicotyledons</taxon>
        <taxon>Gunneridae</taxon>
        <taxon>Pentapetalae</taxon>
        <taxon>rosids</taxon>
        <taxon>fabids</taxon>
        <taxon>Fabales</taxon>
        <taxon>Fabaceae</taxon>
        <taxon>Papilionoideae</taxon>
        <taxon>50 kb inversion clade</taxon>
        <taxon>NPAAA clade</taxon>
        <taxon>Hologalegina</taxon>
        <taxon>IRL clade</taxon>
        <taxon>Trifolieae</taxon>
        <taxon>Trifolium</taxon>
    </lineage>
</organism>
<evidence type="ECO:0000256" key="1">
    <source>
        <dbReference type="SAM" id="MobiDB-lite"/>
    </source>
</evidence>
<feature type="non-terminal residue" evidence="2">
    <location>
        <position position="1"/>
    </location>
</feature>
<feature type="compositionally biased region" description="Basic and acidic residues" evidence="1">
    <location>
        <begin position="1"/>
        <end position="11"/>
    </location>
</feature>
<evidence type="ECO:0000313" key="2">
    <source>
        <dbReference type="EMBL" id="MCI66334.1"/>
    </source>
</evidence>
<dbReference type="AlphaFoldDB" id="A0A392U0W6"/>
<dbReference type="Proteomes" id="UP000265520">
    <property type="component" value="Unassembled WGS sequence"/>
</dbReference>
<feature type="compositionally biased region" description="Low complexity" evidence="1">
    <location>
        <begin position="13"/>
        <end position="30"/>
    </location>
</feature>
<protein>
    <submittedName>
        <fullName evidence="2">Uncharacterized protein</fullName>
    </submittedName>
</protein>
<dbReference type="EMBL" id="LXQA010693507">
    <property type="protein sequence ID" value="MCI66334.1"/>
    <property type="molecule type" value="Genomic_DNA"/>
</dbReference>
<comment type="caution">
    <text evidence="2">The sequence shown here is derived from an EMBL/GenBank/DDBJ whole genome shotgun (WGS) entry which is preliminary data.</text>
</comment>
<feature type="region of interest" description="Disordered" evidence="1">
    <location>
        <begin position="1"/>
        <end position="30"/>
    </location>
</feature>
<proteinExistence type="predicted"/>